<accession>A0AAN4NW20</accession>
<organism evidence="2 3">
    <name type="scientific">Escherichia coli 1-250-04_S3_C1</name>
    <dbReference type="NCBI Taxonomy" id="1444135"/>
    <lineage>
        <taxon>Bacteria</taxon>
        <taxon>Pseudomonadati</taxon>
        <taxon>Pseudomonadota</taxon>
        <taxon>Gammaproteobacteria</taxon>
        <taxon>Enterobacterales</taxon>
        <taxon>Enterobacteriaceae</taxon>
        <taxon>Escherichia</taxon>
    </lineage>
</organism>
<evidence type="ECO:0000259" key="1">
    <source>
        <dbReference type="Pfam" id="PF13979"/>
    </source>
</evidence>
<dbReference type="InterPro" id="IPR025725">
    <property type="entry name" value="SopA-like_cat"/>
</dbReference>
<dbReference type="GO" id="GO:0016567">
    <property type="term" value="P:protein ubiquitination"/>
    <property type="evidence" value="ECO:0007669"/>
    <property type="project" value="InterPro"/>
</dbReference>
<reference evidence="2 3" key="1">
    <citation type="submission" date="2014-03" db="EMBL/GenBank/DDBJ databases">
        <title>Genetic Variability of E. coli after antibiotic treatment.</title>
        <authorList>
            <person name="Silbergeld E."/>
            <person name="Coles C."/>
            <person name="Seidman J.C."/>
            <person name="You Y."/>
            <person name="George J."/>
            <person name="Nadendla S."/>
            <person name="Huot H."/>
            <person name="Daugherty S.C."/>
            <person name="Nagaraj S."/>
            <person name="Ott S."/>
            <person name="Klega K."/>
            <person name="Rasko D."/>
        </authorList>
    </citation>
    <scope>NUCLEOTIDE SEQUENCE [LARGE SCALE GENOMIC DNA]</scope>
    <source>
        <strain evidence="2 3">1-250-04_S3_C1</strain>
    </source>
</reference>
<gene>
    <name evidence="2" type="ORF">AC00_0865</name>
</gene>
<dbReference type="EMBL" id="JJLU01000029">
    <property type="protein sequence ID" value="EZJ88816.1"/>
    <property type="molecule type" value="Genomic_DNA"/>
</dbReference>
<dbReference type="GO" id="GO:0004842">
    <property type="term" value="F:ubiquitin-protein transferase activity"/>
    <property type="evidence" value="ECO:0007669"/>
    <property type="project" value="InterPro"/>
</dbReference>
<proteinExistence type="predicted"/>
<feature type="domain" description="E3 ubiquitin-protein ligase SopA-like catalytic" evidence="1">
    <location>
        <begin position="102"/>
        <end position="239"/>
    </location>
</feature>
<dbReference type="InterPro" id="IPR038270">
    <property type="entry name" value="SopA-like_catalytic_sf"/>
</dbReference>
<comment type="caution">
    <text evidence="2">The sequence shown here is derived from an EMBL/GenBank/DDBJ whole genome shotgun (WGS) entry which is preliminary data.</text>
</comment>
<evidence type="ECO:0000313" key="2">
    <source>
        <dbReference type="EMBL" id="EZJ88816.1"/>
    </source>
</evidence>
<dbReference type="AlphaFoldDB" id="A0AAN4NW20"/>
<dbReference type="Gene3D" id="1.10.4140.10">
    <property type="entry name" value="effector protein (NleL)"/>
    <property type="match status" value="1"/>
</dbReference>
<evidence type="ECO:0000313" key="3">
    <source>
        <dbReference type="Proteomes" id="UP000024043"/>
    </source>
</evidence>
<name>A0AAN4NW20_ECOLX</name>
<dbReference type="Proteomes" id="UP000024043">
    <property type="component" value="Unassembled WGS sequence"/>
</dbReference>
<dbReference type="Pfam" id="PF13979">
    <property type="entry name" value="SopA_C"/>
    <property type="match status" value="1"/>
</dbReference>
<protein>
    <submittedName>
        <fullName evidence="2">SopA-like catalytic domain protein</fullName>
    </submittedName>
</protein>
<sequence length="240" mass="27884">MLEPEVKKKTIWNNYSVYPSLQDIHEVVRDDPETICTRTFPLFAKGWEYAQRNKKHQLILNALGFKGYIRDVFMSAIMRKTDFVPECNNQPTELNSSFSSLMTDSDQWQQHSLKDKHYANLLTMLDLNEASESDKSKIFFCLSAVFANISHSNVFNGIPDASKTLKRYAFALLAKAHSLDESMISNQTFNTYKTVLLDFNNLSNEEANQLRISSLYRDMVRYAQYRFSKVLSEWTPDAWL</sequence>